<dbReference type="PROSITE" id="PS00143">
    <property type="entry name" value="INSULINASE"/>
    <property type="match status" value="1"/>
</dbReference>
<keyword evidence="6" id="KW-0482">Metalloprotease</keyword>
<dbReference type="EMBL" id="OV121135">
    <property type="protein sequence ID" value="CAH0554760.1"/>
    <property type="molecule type" value="Genomic_DNA"/>
</dbReference>
<dbReference type="Pfam" id="PF05193">
    <property type="entry name" value="Peptidase_M16_C"/>
    <property type="match status" value="2"/>
</dbReference>
<keyword evidence="5" id="KW-0862">Zinc</keyword>
<keyword evidence="3" id="KW-0479">Metal-binding</keyword>
<dbReference type="AlphaFoldDB" id="A0A9P0B4K1"/>
<evidence type="ECO:0000256" key="4">
    <source>
        <dbReference type="ARBA" id="ARBA00022801"/>
    </source>
</evidence>
<evidence type="ECO:0000313" key="13">
    <source>
        <dbReference type="Proteomes" id="UP001154078"/>
    </source>
</evidence>
<reference evidence="12" key="1">
    <citation type="submission" date="2021-12" db="EMBL/GenBank/DDBJ databases">
        <authorList>
            <person name="King R."/>
        </authorList>
    </citation>
    <scope>NUCLEOTIDE SEQUENCE</scope>
</reference>
<comment type="similarity">
    <text evidence="1 7">Belongs to the peptidase M16 family.</text>
</comment>
<dbReference type="Proteomes" id="UP001154078">
    <property type="component" value="Chromosome 4"/>
</dbReference>
<dbReference type="InterPro" id="IPR032632">
    <property type="entry name" value="Peptidase_M16_M"/>
</dbReference>
<dbReference type="Pfam" id="PF16187">
    <property type="entry name" value="Peptidase_M16_M"/>
    <property type="match status" value="1"/>
</dbReference>
<evidence type="ECO:0000256" key="8">
    <source>
        <dbReference type="SAM" id="MobiDB-lite"/>
    </source>
</evidence>
<feature type="domain" description="Peptidase M16 C-terminal" evidence="10">
    <location>
        <begin position="274"/>
        <end position="448"/>
    </location>
</feature>
<gene>
    <name evidence="12" type="ORF">MELIAE_LOCUS6275</name>
</gene>
<evidence type="ECO:0008006" key="14">
    <source>
        <dbReference type="Google" id="ProtNLM"/>
    </source>
</evidence>
<feature type="domain" description="Peptidase M16 C-terminal" evidence="10">
    <location>
        <begin position="749"/>
        <end position="932"/>
    </location>
</feature>
<evidence type="ECO:0000256" key="7">
    <source>
        <dbReference type="RuleBase" id="RU004447"/>
    </source>
</evidence>
<dbReference type="FunFam" id="3.30.830.10:FF:000005">
    <property type="entry name" value="nardilysin isoform X1"/>
    <property type="match status" value="1"/>
</dbReference>
<dbReference type="PANTHER" id="PTHR43690">
    <property type="entry name" value="NARDILYSIN"/>
    <property type="match status" value="1"/>
</dbReference>
<accession>A0A9P0B4K1</accession>
<dbReference type="OrthoDB" id="952271at2759"/>
<keyword evidence="13" id="KW-1185">Reference proteome</keyword>
<dbReference type="InterPro" id="IPR007863">
    <property type="entry name" value="Peptidase_M16_C"/>
</dbReference>
<name>A0A9P0B4K1_BRAAE</name>
<dbReference type="InterPro" id="IPR011765">
    <property type="entry name" value="Pept_M16_N"/>
</dbReference>
<dbReference type="InterPro" id="IPR011249">
    <property type="entry name" value="Metalloenz_LuxS/M16"/>
</dbReference>
<evidence type="ECO:0000259" key="10">
    <source>
        <dbReference type="Pfam" id="PF05193"/>
    </source>
</evidence>
<feature type="compositionally biased region" description="Acidic residues" evidence="8">
    <location>
        <begin position="77"/>
        <end position="109"/>
    </location>
</feature>
<dbReference type="GO" id="GO:0006508">
    <property type="term" value="P:proteolysis"/>
    <property type="evidence" value="ECO:0007669"/>
    <property type="project" value="UniProtKB-KW"/>
</dbReference>
<dbReference type="PANTHER" id="PTHR43690:SF18">
    <property type="entry name" value="INSULIN-DEGRADING ENZYME-RELATED"/>
    <property type="match status" value="1"/>
</dbReference>
<keyword evidence="4" id="KW-0378">Hydrolase</keyword>
<dbReference type="InterPro" id="IPR001431">
    <property type="entry name" value="Pept_M16_Zn_BS"/>
</dbReference>
<evidence type="ECO:0000256" key="3">
    <source>
        <dbReference type="ARBA" id="ARBA00022723"/>
    </source>
</evidence>
<evidence type="ECO:0000256" key="2">
    <source>
        <dbReference type="ARBA" id="ARBA00022670"/>
    </source>
</evidence>
<feature type="domain" description="Peptidase M16 middle/third" evidence="11">
    <location>
        <begin position="462"/>
        <end position="744"/>
    </location>
</feature>
<dbReference type="Gene3D" id="3.30.830.10">
    <property type="entry name" value="Metalloenzyme, LuxS/M16 peptidase-like"/>
    <property type="match status" value="4"/>
</dbReference>
<evidence type="ECO:0000256" key="6">
    <source>
        <dbReference type="ARBA" id="ARBA00023049"/>
    </source>
</evidence>
<protein>
    <recommendedName>
        <fullName evidence="14">Nardilysin</fullName>
    </recommendedName>
</protein>
<sequence>MSLVCRFNQVYQRSVIGLNKFLKNISSIKYSTNITMESKFEVLKTPIKSFSDKKEYKVIKLENGLIACLVSDNSPIDPEENEASDVEMESETESEQSESESDVNTESDNEGTSSGPEQKLAAAALCIGVGSFYDPNEVPGMAHFLEHMVFMGSEKFPKENDFDSFIQKSGGSDNASTDAETTCFYFETLEKNLLAALDKFSQFFISPLMKKEAMSREREAIESEFQMALPSDSSRKEQLFCSMAKEGCPVNSFSWGNLITLRDNISDDKLYAGVHEFRKLHYSAHRMTLAIQARLPMETLQQYVLDCFSNVPNNTLSKPDLLKNCSGLFDTPQFKRMYYVQPSKDLCQVDLTWALPSLLEKYKSKPQHYISTLMGDEGKGSLLSYLRKKVWVLGTSIGNGGSGIEHNSVYSLFTVSLVMTDEGLEHLNEVIEVVFSYINLLKKIGPLERVFSEMQIIADTAFKFSSEVSASDLVESLCESMQTYPPEHYISGSDLYMEYDAEGIKQILNHLRPDNMNVIVMSKKFKNDLFLDKQEKWFGTKYTDKEIPSDAMKMWSNPRVIEELSLPEPNKYLTTDFSILPNLDNNPSYPVNILKTPSAEVWYRKDDKFNLPRSFYYFYFISPLSLKSAACTAMLDMLHNLLDIDVTEELYPAVTADLSYKFSYYEKGLLLKVLGYNEKLPVLLNVLFTHMRDISKNIKPDMFSAVNRKMINNNYNKLIKPSNLAKDMRLNLLVDNTFGPVERYVASENLNYDDMIKFAEDFFHKLHVKVLVQGNVSEEKAKETVQKCISTLCYEPLKEDEIPCFSVIEIPKGEHCCRIESFNKNDSNSIITNYYQSGPLTIKDNVILEIILLIAEEPLFDMLRTKEQLGYHVGITVRDTFGILGYTITVNGQATKHTTEHIDSRIEAFIKHTRKLLKKLSKSELEHTKNTLKKMKQTVDVDLKEEVDRNWSEIIDNEYVFDRLQQEVNAISTITLNDLKDWWDKHNMGTSSFKKISIQVVGHNPKDNVDKYSKGGAGENIISALNLVGTSNGIKIGNKKSDYFITDINKFKKEAQKFPVRKDCR</sequence>
<evidence type="ECO:0000256" key="1">
    <source>
        <dbReference type="ARBA" id="ARBA00007261"/>
    </source>
</evidence>
<proteinExistence type="inferred from homology"/>
<evidence type="ECO:0000259" key="11">
    <source>
        <dbReference type="Pfam" id="PF16187"/>
    </source>
</evidence>
<evidence type="ECO:0000259" key="9">
    <source>
        <dbReference type="Pfam" id="PF00675"/>
    </source>
</evidence>
<evidence type="ECO:0000256" key="5">
    <source>
        <dbReference type="ARBA" id="ARBA00022833"/>
    </source>
</evidence>
<feature type="domain" description="Peptidase M16 N-terminal" evidence="9">
    <location>
        <begin position="115"/>
        <end position="233"/>
    </location>
</feature>
<dbReference type="GO" id="GO:0004222">
    <property type="term" value="F:metalloendopeptidase activity"/>
    <property type="evidence" value="ECO:0007669"/>
    <property type="project" value="InterPro"/>
</dbReference>
<organism evidence="12 13">
    <name type="scientific">Brassicogethes aeneus</name>
    <name type="common">Rape pollen beetle</name>
    <name type="synonym">Meligethes aeneus</name>
    <dbReference type="NCBI Taxonomy" id="1431903"/>
    <lineage>
        <taxon>Eukaryota</taxon>
        <taxon>Metazoa</taxon>
        <taxon>Ecdysozoa</taxon>
        <taxon>Arthropoda</taxon>
        <taxon>Hexapoda</taxon>
        <taxon>Insecta</taxon>
        <taxon>Pterygota</taxon>
        <taxon>Neoptera</taxon>
        <taxon>Endopterygota</taxon>
        <taxon>Coleoptera</taxon>
        <taxon>Polyphaga</taxon>
        <taxon>Cucujiformia</taxon>
        <taxon>Nitidulidae</taxon>
        <taxon>Meligethinae</taxon>
        <taxon>Brassicogethes</taxon>
    </lineage>
</organism>
<dbReference type="Pfam" id="PF00675">
    <property type="entry name" value="Peptidase_M16"/>
    <property type="match status" value="1"/>
</dbReference>
<dbReference type="SUPFAM" id="SSF63411">
    <property type="entry name" value="LuxS/MPP-like metallohydrolase"/>
    <property type="match status" value="4"/>
</dbReference>
<dbReference type="InterPro" id="IPR050626">
    <property type="entry name" value="Peptidase_M16"/>
</dbReference>
<feature type="region of interest" description="Disordered" evidence="8">
    <location>
        <begin position="72"/>
        <end position="117"/>
    </location>
</feature>
<keyword evidence="2" id="KW-0645">Protease</keyword>
<evidence type="ECO:0000313" key="12">
    <source>
        <dbReference type="EMBL" id="CAH0554760.1"/>
    </source>
</evidence>
<dbReference type="GO" id="GO:0046872">
    <property type="term" value="F:metal ion binding"/>
    <property type="evidence" value="ECO:0007669"/>
    <property type="project" value="UniProtKB-KW"/>
</dbReference>